<accession>A0AAE1S9E2</accession>
<feature type="compositionally biased region" description="Basic and acidic residues" evidence="1">
    <location>
        <begin position="58"/>
        <end position="80"/>
    </location>
</feature>
<feature type="compositionally biased region" description="Basic and acidic residues" evidence="1">
    <location>
        <begin position="9"/>
        <end position="39"/>
    </location>
</feature>
<dbReference type="EMBL" id="JAVYJV010000008">
    <property type="protein sequence ID" value="KAK4365148.1"/>
    <property type="molecule type" value="Genomic_DNA"/>
</dbReference>
<reference evidence="2" key="1">
    <citation type="submission" date="2023-12" db="EMBL/GenBank/DDBJ databases">
        <title>Genome assembly of Anisodus tanguticus.</title>
        <authorList>
            <person name="Wang Y.-J."/>
        </authorList>
    </citation>
    <scope>NUCLEOTIDE SEQUENCE</scope>
    <source>
        <strain evidence="2">KB-2021</strain>
        <tissue evidence="2">Leaf</tissue>
    </source>
</reference>
<comment type="caution">
    <text evidence="2">The sequence shown here is derived from an EMBL/GenBank/DDBJ whole genome shotgun (WGS) entry which is preliminary data.</text>
</comment>
<protein>
    <submittedName>
        <fullName evidence="2">Uncharacterized protein</fullName>
    </submittedName>
</protein>
<name>A0AAE1S9E2_9SOLA</name>
<sequence length="174" mass="19850">MEQITQLNSDKEETPKERNWIGDKGVDQRGRTLEIRSESAKSFQQGGETNHEEDEDDNIKADREEDNTRKMKTLEEWEDGMKASGSLSKMSWADEAEGKPEEVKKTSVWDNFDIAKIATAGFKLDYVSPDIHGETPICEIEHDDINTELMYWKNAIVCYVLGACPFFSMPNGHI</sequence>
<evidence type="ECO:0000313" key="2">
    <source>
        <dbReference type="EMBL" id="KAK4365148.1"/>
    </source>
</evidence>
<evidence type="ECO:0000256" key="1">
    <source>
        <dbReference type="SAM" id="MobiDB-lite"/>
    </source>
</evidence>
<dbReference type="Proteomes" id="UP001291623">
    <property type="component" value="Unassembled WGS sequence"/>
</dbReference>
<feature type="region of interest" description="Disordered" evidence="1">
    <location>
        <begin position="1"/>
        <end position="80"/>
    </location>
</feature>
<gene>
    <name evidence="2" type="ORF">RND71_016506</name>
</gene>
<proteinExistence type="predicted"/>
<keyword evidence="3" id="KW-1185">Reference proteome</keyword>
<dbReference type="AlphaFoldDB" id="A0AAE1S9E2"/>
<evidence type="ECO:0000313" key="3">
    <source>
        <dbReference type="Proteomes" id="UP001291623"/>
    </source>
</evidence>
<organism evidence="2 3">
    <name type="scientific">Anisodus tanguticus</name>
    <dbReference type="NCBI Taxonomy" id="243964"/>
    <lineage>
        <taxon>Eukaryota</taxon>
        <taxon>Viridiplantae</taxon>
        <taxon>Streptophyta</taxon>
        <taxon>Embryophyta</taxon>
        <taxon>Tracheophyta</taxon>
        <taxon>Spermatophyta</taxon>
        <taxon>Magnoliopsida</taxon>
        <taxon>eudicotyledons</taxon>
        <taxon>Gunneridae</taxon>
        <taxon>Pentapetalae</taxon>
        <taxon>asterids</taxon>
        <taxon>lamiids</taxon>
        <taxon>Solanales</taxon>
        <taxon>Solanaceae</taxon>
        <taxon>Solanoideae</taxon>
        <taxon>Hyoscyameae</taxon>
        <taxon>Anisodus</taxon>
    </lineage>
</organism>